<feature type="domain" description="UspA" evidence="2">
    <location>
        <begin position="10"/>
        <end position="156"/>
    </location>
</feature>
<gene>
    <name evidence="3" type="ORF">SAMN05421548_14917</name>
</gene>
<dbReference type="EMBL" id="FMYQ01000049">
    <property type="protein sequence ID" value="SDE44268.1"/>
    <property type="molecule type" value="Genomic_DNA"/>
</dbReference>
<proteinExistence type="inferred from homology"/>
<dbReference type="PRINTS" id="PR01438">
    <property type="entry name" value="UNVRSLSTRESS"/>
</dbReference>
<evidence type="ECO:0000256" key="1">
    <source>
        <dbReference type="ARBA" id="ARBA00008791"/>
    </source>
</evidence>
<dbReference type="CDD" id="cd00293">
    <property type="entry name" value="USP-like"/>
    <property type="match status" value="2"/>
</dbReference>
<dbReference type="SUPFAM" id="SSF52402">
    <property type="entry name" value="Adenine nucleotide alpha hydrolases-like"/>
    <property type="match status" value="2"/>
</dbReference>
<dbReference type="STRING" id="416944.SAMN05421548_14917"/>
<dbReference type="AlphaFoldDB" id="A0A1G7CY82"/>
<dbReference type="PANTHER" id="PTHR46268">
    <property type="entry name" value="STRESS RESPONSE PROTEIN NHAX"/>
    <property type="match status" value="1"/>
</dbReference>
<dbReference type="Gene3D" id="3.40.50.620">
    <property type="entry name" value="HUPs"/>
    <property type="match status" value="2"/>
</dbReference>
<evidence type="ECO:0000313" key="4">
    <source>
        <dbReference type="Proteomes" id="UP000198908"/>
    </source>
</evidence>
<organism evidence="3 4">
    <name type="scientific">Paraburkholderia lycopersici</name>
    <dbReference type="NCBI Taxonomy" id="416944"/>
    <lineage>
        <taxon>Bacteria</taxon>
        <taxon>Pseudomonadati</taxon>
        <taxon>Pseudomonadota</taxon>
        <taxon>Betaproteobacteria</taxon>
        <taxon>Burkholderiales</taxon>
        <taxon>Burkholderiaceae</taxon>
        <taxon>Paraburkholderia</taxon>
    </lineage>
</organism>
<keyword evidence="4" id="KW-1185">Reference proteome</keyword>
<dbReference type="Pfam" id="PF00582">
    <property type="entry name" value="Usp"/>
    <property type="match status" value="2"/>
</dbReference>
<reference evidence="4" key="1">
    <citation type="submission" date="2016-09" db="EMBL/GenBank/DDBJ databases">
        <authorList>
            <person name="Varghese N."/>
            <person name="Submissions S."/>
        </authorList>
    </citation>
    <scope>NUCLEOTIDE SEQUENCE [LARGE SCALE GENOMIC DNA]</scope>
    <source>
        <strain evidence="4">TNe-862</strain>
    </source>
</reference>
<name>A0A1G7CY82_9BURK</name>
<comment type="similarity">
    <text evidence="1">Belongs to the universal stress protein A family.</text>
</comment>
<dbReference type="InterPro" id="IPR014729">
    <property type="entry name" value="Rossmann-like_a/b/a_fold"/>
</dbReference>
<evidence type="ECO:0000313" key="3">
    <source>
        <dbReference type="EMBL" id="SDE44268.1"/>
    </source>
</evidence>
<protein>
    <submittedName>
        <fullName evidence="3">Nucleotide-binding universal stress protein, UspA family</fullName>
    </submittedName>
</protein>
<dbReference type="PANTHER" id="PTHR46268:SF6">
    <property type="entry name" value="UNIVERSAL STRESS PROTEIN UP12"/>
    <property type="match status" value="1"/>
</dbReference>
<dbReference type="InterPro" id="IPR006016">
    <property type="entry name" value="UspA"/>
</dbReference>
<accession>A0A1G7CY82</accession>
<evidence type="ECO:0000259" key="2">
    <source>
        <dbReference type="Pfam" id="PF00582"/>
    </source>
</evidence>
<dbReference type="Proteomes" id="UP000198908">
    <property type="component" value="Unassembled WGS sequence"/>
</dbReference>
<sequence length="329" mass="35087">MTAANAPFPFARILVAVDATPASTAALRYLRRLLRPGATVRVVAVAENPRTLVPLGGWAGAQLEAARDELRLDAEAAIKSAQTELDGCGANVEGQLIDLCRVGGDLVHALAEAISQSSPDLVVLGARHHGALLRWVEGEVSAPLARLLHAPILIIPVEYEGGLDGPPSRILFATDGSDASLNALRAGARLVAPRSDWRVVYVVDRLLARGTGPFEEQLEDSLVKSGEVALKMAGDELAADGQQSQRVVETAIIRTRSAYDDVPHAIDRDARHWKPQLVLLGTHGRRGLTRWLLGSVAERTLRLTSVPLLLVPPADNQVSLGTDAPTHHG</sequence>
<dbReference type="InterPro" id="IPR006015">
    <property type="entry name" value="Universal_stress_UspA"/>
</dbReference>
<feature type="domain" description="UspA" evidence="2">
    <location>
        <begin position="169"/>
        <end position="312"/>
    </location>
</feature>